<organism evidence="2 3">
    <name type="scientific">Miscanthus lutarioriparius</name>
    <dbReference type="NCBI Taxonomy" id="422564"/>
    <lineage>
        <taxon>Eukaryota</taxon>
        <taxon>Viridiplantae</taxon>
        <taxon>Streptophyta</taxon>
        <taxon>Embryophyta</taxon>
        <taxon>Tracheophyta</taxon>
        <taxon>Spermatophyta</taxon>
        <taxon>Magnoliopsida</taxon>
        <taxon>Liliopsida</taxon>
        <taxon>Poales</taxon>
        <taxon>Poaceae</taxon>
        <taxon>PACMAD clade</taxon>
        <taxon>Panicoideae</taxon>
        <taxon>Andropogonodae</taxon>
        <taxon>Andropogoneae</taxon>
        <taxon>Saccharinae</taxon>
        <taxon>Miscanthus</taxon>
    </lineage>
</organism>
<dbReference type="Gene3D" id="3.40.50.300">
    <property type="entry name" value="P-loop containing nucleotide triphosphate hydrolases"/>
    <property type="match status" value="1"/>
</dbReference>
<dbReference type="Proteomes" id="UP000604825">
    <property type="component" value="Unassembled WGS sequence"/>
</dbReference>
<dbReference type="SUPFAM" id="SSF52540">
    <property type="entry name" value="P-loop containing nucleoside triphosphate hydrolases"/>
    <property type="match status" value="1"/>
</dbReference>
<name>A0A811QKA9_9POAL</name>
<protein>
    <submittedName>
        <fullName evidence="2">Uncharacterized protein</fullName>
    </submittedName>
</protein>
<comment type="caution">
    <text evidence="2">The sequence shown here is derived from an EMBL/GenBank/DDBJ whole genome shotgun (WGS) entry which is preliminary data.</text>
</comment>
<reference evidence="2" key="1">
    <citation type="submission" date="2020-10" db="EMBL/GenBank/DDBJ databases">
        <authorList>
            <person name="Han B."/>
            <person name="Lu T."/>
            <person name="Zhao Q."/>
            <person name="Huang X."/>
            <person name="Zhao Y."/>
        </authorList>
    </citation>
    <scope>NUCLEOTIDE SEQUENCE</scope>
</reference>
<proteinExistence type="predicted"/>
<dbReference type="EMBL" id="CAJGYO010000011">
    <property type="protein sequence ID" value="CAD6259451.1"/>
    <property type="molecule type" value="Genomic_DNA"/>
</dbReference>
<dbReference type="OrthoDB" id="10020961at2759"/>
<accession>A0A811QKA9</accession>
<gene>
    <name evidence="2" type="ORF">NCGR_LOCUS42888</name>
</gene>
<dbReference type="AlphaFoldDB" id="A0A811QKA9"/>
<evidence type="ECO:0000256" key="1">
    <source>
        <dbReference type="SAM" id="MobiDB-lite"/>
    </source>
</evidence>
<feature type="region of interest" description="Disordered" evidence="1">
    <location>
        <begin position="106"/>
        <end position="128"/>
    </location>
</feature>
<keyword evidence="3" id="KW-1185">Reference proteome</keyword>
<dbReference type="InterPro" id="IPR027417">
    <property type="entry name" value="P-loop_NTPase"/>
</dbReference>
<sequence>MTAHDCRGRRLDREEQWRRCTLSSGARRRDGGGRLTDGVRLLMCLAIHCCCPQSYIWEDLPAYWGVEVCANLLVSYLLNLTNTNYLMMTYYFTSFPSKEAAVDVPSRPHVGSRGRRMEDTAHTPTSATRDSIDLGDAVAGDLLVGSDVKFRVIVVGCKLHLRDGQFVSLEQVMAPIMQSFREIEICIECSALRHIQVPEVFYYAQKAVLHPTTPLFDQEVQSLKPLCVIMEDISHIGGSCVQEMQALQRACKVLKILVGAKSIEDSTNGLSLRRLIMILLRPMSMRK</sequence>
<evidence type="ECO:0000313" key="3">
    <source>
        <dbReference type="Proteomes" id="UP000604825"/>
    </source>
</evidence>
<evidence type="ECO:0000313" key="2">
    <source>
        <dbReference type="EMBL" id="CAD6259451.1"/>
    </source>
</evidence>